<protein>
    <submittedName>
        <fullName evidence="11">Cytochrome c</fullName>
    </submittedName>
</protein>
<keyword evidence="5 8" id="KW-0479">Metal-binding</keyword>
<keyword evidence="4" id="KW-0679">Respiratory chain</keyword>
<dbReference type="PROSITE" id="PS51007">
    <property type="entry name" value="CYTC"/>
    <property type="match status" value="1"/>
</dbReference>
<dbReference type="InterPro" id="IPR036909">
    <property type="entry name" value="Cyt_c-like_dom_sf"/>
</dbReference>
<keyword evidence="12" id="KW-1185">Reference proteome</keyword>
<evidence type="ECO:0000313" key="11">
    <source>
        <dbReference type="EMBL" id="TIX51571.1"/>
    </source>
</evidence>
<dbReference type="AlphaFoldDB" id="A0A4T3F470"/>
<dbReference type="OrthoDB" id="9805828at2"/>
<dbReference type="InterPro" id="IPR008168">
    <property type="entry name" value="Cyt_C_IC"/>
</dbReference>
<keyword evidence="6" id="KW-0249">Electron transport</keyword>
<keyword evidence="9" id="KW-0732">Signal</keyword>
<evidence type="ECO:0000256" key="7">
    <source>
        <dbReference type="ARBA" id="ARBA00023004"/>
    </source>
</evidence>
<evidence type="ECO:0000256" key="6">
    <source>
        <dbReference type="ARBA" id="ARBA00022982"/>
    </source>
</evidence>
<accession>A0A4T3F470</accession>
<comment type="cofactor">
    <cofactor evidence="1">
        <name>heme c</name>
        <dbReference type="ChEBI" id="CHEBI:61717"/>
    </cofactor>
</comment>
<dbReference type="PRINTS" id="PR00605">
    <property type="entry name" value="CYTCHROMECIC"/>
</dbReference>
<evidence type="ECO:0000256" key="9">
    <source>
        <dbReference type="SAM" id="SignalP"/>
    </source>
</evidence>
<evidence type="ECO:0000256" key="5">
    <source>
        <dbReference type="ARBA" id="ARBA00022723"/>
    </source>
</evidence>
<dbReference type="SUPFAM" id="SSF46626">
    <property type="entry name" value="Cytochrome c"/>
    <property type="match status" value="1"/>
</dbReference>
<dbReference type="GO" id="GO:0009055">
    <property type="term" value="F:electron transfer activity"/>
    <property type="evidence" value="ECO:0007669"/>
    <property type="project" value="InterPro"/>
</dbReference>
<feature type="domain" description="Cytochrome c" evidence="10">
    <location>
        <begin position="54"/>
        <end position="132"/>
    </location>
</feature>
<evidence type="ECO:0000313" key="12">
    <source>
        <dbReference type="Proteomes" id="UP000309389"/>
    </source>
</evidence>
<dbReference type="InterPro" id="IPR009056">
    <property type="entry name" value="Cyt_c-like_dom"/>
</dbReference>
<evidence type="ECO:0000256" key="8">
    <source>
        <dbReference type="PROSITE-ProRule" id="PRU00433"/>
    </source>
</evidence>
<evidence type="ECO:0000259" key="10">
    <source>
        <dbReference type="PROSITE" id="PS51007"/>
    </source>
</evidence>
<organism evidence="11 12">
    <name type="scientific">Alteraurantiacibacter aquimixticola</name>
    <dbReference type="NCBI Taxonomy" id="2489173"/>
    <lineage>
        <taxon>Bacteria</taxon>
        <taxon>Pseudomonadati</taxon>
        <taxon>Pseudomonadota</taxon>
        <taxon>Alphaproteobacteria</taxon>
        <taxon>Sphingomonadales</taxon>
        <taxon>Erythrobacteraceae</taxon>
        <taxon>Alteraurantiacibacter</taxon>
    </lineage>
</organism>
<dbReference type="Gene3D" id="1.10.760.10">
    <property type="entry name" value="Cytochrome c-like domain"/>
    <property type="match status" value="1"/>
</dbReference>
<feature type="signal peptide" evidence="9">
    <location>
        <begin position="1"/>
        <end position="33"/>
    </location>
</feature>
<feature type="chain" id="PRO_5020487808" evidence="9">
    <location>
        <begin position="34"/>
        <end position="133"/>
    </location>
</feature>
<evidence type="ECO:0000256" key="1">
    <source>
        <dbReference type="ARBA" id="ARBA00001926"/>
    </source>
</evidence>
<keyword evidence="7 8" id="KW-0408">Iron</keyword>
<keyword evidence="3 8" id="KW-0349">Heme</keyword>
<dbReference type="GO" id="GO:0005506">
    <property type="term" value="F:iron ion binding"/>
    <property type="evidence" value="ECO:0007669"/>
    <property type="project" value="InterPro"/>
</dbReference>
<evidence type="ECO:0000256" key="4">
    <source>
        <dbReference type="ARBA" id="ARBA00022660"/>
    </source>
</evidence>
<dbReference type="Pfam" id="PF13442">
    <property type="entry name" value="Cytochrome_CBB3"/>
    <property type="match status" value="1"/>
</dbReference>
<keyword evidence="2" id="KW-0813">Transport</keyword>
<sequence length="133" mass="13600">MAGNKGIAGKWFKTGVATLGAAALAFPLVSAVATPVDPTQAPVEEVAEAALTAEQADEARGLFSSWSCGVCHAMADANGTGHIGPSFDGNDAMDKDFIVARITNGQGAMPAFGGQITDEEIDLLAAYIMEAKK</sequence>
<evidence type="ECO:0000256" key="3">
    <source>
        <dbReference type="ARBA" id="ARBA00022617"/>
    </source>
</evidence>
<dbReference type="GO" id="GO:0020037">
    <property type="term" value="F:heme binding"/>
    <property type="evidence" value="ECO:0007669"/>
    <property type="project" value="InterPro"/>
</dbReference>
<dbReference type="EMBL" id="SSHH01000001">
    <property type="protein sequence ID" value="TIX51571.1"/>
    <property type="molecule type" value="Genomic_DNA"/>
</dbReference>
<reference evidence="11 12" key="1">
    <citation type="submission" date="2019-04" db="EMBL/GenBank/DDBJ databases">
        <title>Altererythrobacter aquimixticola sp. nov., isolated from sediment of junction between the ocean and a freshwater spring.</title>
        <authorList>
            <person name="Yoon J.-H."/>
        </authorList>
    </citation>
    <scope>NUCLEOTIDE SEQUENCE [LARGE SCALE GENOMIC DNA]</scope>
    <source>
        <strain evidence="11 12">SSKS-13</strain>
    </source>
</reference>
<gene>
    <name evidence="11" type="ORF">E5222_03715</name>
</gene>
<dbReference type="Proteomes" id="UP000309389">
    <property type="component" value="Unassembled WGS sequence"/>
</dbReference>
<name>A0A4T3F470_9SPHN</name>
<evidence type="ECO:0000256" key="2">
    <source>
        <dbReference type="ARBA" id="ARBA00022448"/>
    </source>
</evidence>
<dbReference type="RefSeq" id="WP_136692357.1">
    <property type="nucleotide sequence ID" value="NZ_SSHH01000001.1"/>
</dbReference>
<proteinExistence type="predicted"/>
<comment type="caution">
    <text evidence="11">The sequence shown here is derived from an EMBL/GenBank/DDBJ whole genome shotgun (WGS) entry which is preliminary data.</text>
</comment>